<sequence>MYILYISTNFLNYLKEFYKKLEEIYYLKNVLIFFGTFYKLF</sequence>
<organism evidence="1">
    <name type="scientific">viral metagenome</name>
    <dbReference type="NCBI Taxonomy" id="1070528"/>
    <lineage>
        <taxon>unclassified sequences</taxon>
        <taxon>metagenomes</taxon>
        <taxon>organismal metagenomes</taxon>
    </lineage>
</organism>
<evidence type="ECO:0000313" key="1">
    <source>
        <dbReference type="EMBL" id="QHS78234.1"/>
    </source>
</evidence>
<proteinExistence type="predicted"/>
<dbReference type="AlphaFoldDB" id="A0A6C0AEP9"/>
<reference evidence="1" key="1">
    <citation type="journal article" date="2020" name="Nature">
        <title>Giant virus diversity and host interactions through global metagenomics.</title>
        <authorList>
            <person name="Schulz F."/>
            <person name="Roux S."/>
            <person name="Paez-Espino D."/>
            <person name="Jungbluth S."/>
            <person name="Walsh D.A."/>
            <person name="Denef V.J."/>
            <person name="McMahon K.D."/>
            <person name="Konstantinidis K.T."/>
            <person name="Eloe-Fadrosh E.A."/>
            <person name="Kyrpides N.C."/>
            <person name="Woyke T."/>
        </authorList>
    </citation>
    <scope>NUCLEOTIDE SEQUENCE</scope>
    <source>
        <strain evidence="1">GVMAG-S-1021933-23</strain>
    </source>
</reference>
<protein>
    <submittedName>
        <fullName evidence="1">Uncharacterized protein</fullName>
    </submittedName>
</protein>
<dbReference type="EMBL" id="MN740595">
    <property type="protein sequence ID" value="QHS78234.1"/>
    <property type="molecule type" value="Genomic_DNA"/>
</dbReference>
<name>A0A6C0AEP9_9ZZZZ</name>
<accession>A0A6C0AEP9</accession>